<keyword evidence="2" id="KW-0433">Leucine-rich repeat</keyword>
<keyword evidence="6" id="KW-0472">Membrane</keyword>
<evidence type="ECO:0000256" key="5">
    <source>
        <dbReference type="ARBA" id="ARBA00022989"/>
    </source>
</evidence>
<organism evidence="7 8">
    <name type="scientific">Eptatretus burgeri</name>
    <name type="common">Inshore hagfish</name>
    <dbReference type="NCBI Taxonomy" id="7764"/>
    <lineage>
        <taxon>Eukaryota</taxon>
        <taxon>Metazoa</taxon>
        <taxon>Chordata</taxon>
        <taxon>Craniata</taxon>
        <taxon>Vertebrata</taxon>
        <taxon>Cyclostomata</taxon>
        <taxon>Myxini</taxon>
        <taxon>Myxiniformes</taxon>
        <taxon>Myxinidae</taxon>
        <taxon>Eptatretinae</taxon>
        <taxon>Eptatretus</taxon>
    </lineage>
</organism>
<evidence type="ECO:0000256" key="6">
    <source>
        <dbReference type="ARBA" id="ARBA00023136"/>
    </source>
</evidence>
<keyword evidence="3" id="KW-0812">Transmembrane</keyword>
<name>A0A8C4WX35_EPTBU</name>
<dbReference type="SMART" id="SM00369">
    <property type="entry name" value="LRR_TYP"/>
    <property type="match status" value="3"/>
</dbReference>
<evidence type="ECO:0000256" key="4">
    <source>
        <dbReference type="ARBA" id="ARBA00022737"/>
    </source>
</evidence>
<dbReference type="Pfam" id="PF13855">
    <property type="entry name" value="LRR_8"/>
    <property type="match status" value="1"/>
</dbReference>
<keyword evidence="4" id="KW-0677">Repeat</keyword>
<dbReference type="PANTHER" id="PTHR24369">
    <property type="entry name" value="ANTIGEN BSP, PUTATIVE-RELATED"/>
    <property type="match status" value="1"/>
</dbReference>
<dbReference type="PROSITE" id="PS51450">
    <property type="entry name" value="LRR"/>
    <property type="match status" value="1"/>
</dbReference>
<evidence type="ECO:0000256" key="3">
    <source>
        <dbReference type="ARBA" id="ARBA00022692"/>
    </source>
</evidence>
<dbReference type="InterPro" id="IPR003591">
    <property type="entry name" value="Leu-rich_rpt_typical-subtyp"/>
</dbReference>
<accession>A0A8C4WX35</accession>
<dbReference type="SUPFAM" id="SSF52058">
    <property type="entry name" value="L domain-like"/>
    <property type="match status" value="1"/>
</dbReference>
<sequence>MKWPFAPSFDLITNSVYTIQIMQCLPANTTLLSLRSNHIAELHNNAFLGLAWLRELDLSDNVVETVYPSAFQGLQDSLLFLNLSGNQLQTLSKIAFQQLKASIRLDGNPLHCGCDLQEVLNSIHLDPGTKSHLTCVTSQQEKAVRHAAPELVELVRASTLQLLCMDVICSICFVQASSCPEQI</sequence>
<dbReference type="InterPro" id="IPR001611">
    <property type="entry name" value="Leu-rich_rpt"/>
</dbReference>
<evidence type="ECO:0000256" key="2">
    <source>
        <dbReference type="ARBA" id="ARBA00022614"/>
    </source>
</evidence>
<dbReference type="PANTHER" id="PTHR24369:SF170">
    <property type="entry name" value="LEUCINE-RICH REPEAT-CONTAINING PROTEIN 3"/>
    <property type="match status" value="1"/>
</dbReference>
<dbReference type="AlphaFoldDB" id="A0A8C4WX35"/>
<dbReference type="GO" id="GO:0005886">
    <property type="term" value="C:plasma membrane"/>
    <property type="evidence" value="ECO:0007669"/>
    <property type="project" value="TreeGrafter"/>
</dbReference>
<evidence type="ECO:0000256" key="1">
    <source>
        <dbReference type="ARBA" id="ARBA00004167"/>
    </source>
</evidence>
<dbReference type="Pfam" id="PF00560">
    <property type="entry name" value="LRR_1"/>
    <property type="match status" value="1"/>
</dbReference>
<keyword evidence="5" id="KW-1133">Transmembrane helix</keyword>
<dbReference type="Proteomes" id="UP000694388">
    <property type="component" value="Unplaced"/>
</dbReference>
<comment type="subcellular location">
    <subcellularLocation>
        <location evidence="1">Membrane</location>
        <topology evidence="1">Single-pass membrane protein</topology>
    </subcellularLocation>
</comment>
<proteinExistence type="predicted"/>
<evidence type="ECO:0000313" key="8">
    <source>
        <dbReference type="Proteomes" id="UP000694388"/>
    </source>
</evidence>
<protein>
    <submittedName>
        <fullName evidence="7">Leucine rich repeat containing 3</fullName>
    </submittedName>
</protein>
<keyword evidence="8" id="KW-1185">Reference proteome</keyword>
<dbReference type="Gene3D" id="3.80.10.10">
    <property type="entry name" value="Ribonuclease Inhibitor"/>
    <property type="match status" value="1"/>
</dbReference>
<reference evidence="7" key="2">
    <citation type="submission" date="2025-09" db="UniProtKB">
        <authorList>
            <consortium name="Ensembl"/>
        </authorList>
    </citation>
    <scope>IDENTIFICATION</scope>
</reference>
<reference evidence="7" key="1">
    <citation type="submission" date="2025-08" db="UniProtKB">
        <authorList>
            <consortium name="Ensembl"/>
        </authorList>
    </citation>
    <scope>IDENTIFICATION</scope>
</reference>
<dbReference type="Ensembl" id="ENSEBUT00000017741.1">
    <property type="protein sequence ID" value="ENSEBUP00000017165.1"/>
    <property type="gene ID" value="ENSEBUG00000010732.1"/>
</dbReference>
<dbReference type="InterPro" id="IPR032675">
    <property type="entry name" value="LRR_dom_sf"/>
</dbReference>
<dbReference type="GeneTree" id="ENSGT00940000154360"/>
<dbReference type="InterPro" id="IPR050541">
    <property type="entry name" value="LRR_TM_domain-containing"/>
</dbReference>
<evidence type="ECO:0000313" key="7">
    <source>
        <dbReference type="Ensembl" id="ENSEBUP00000017165.1"/>
    </source>
</evidence>
<dbReference type="OMA" id="ISARSQC"/>